<evidence type="ECO:0000256" key="6">
    <source>
        <dbReference type="ARBA" id="ARBA00022989"/>
    </source>
</evidence>
<protein>
    <submittedName>
        <fullName evidence="11">TRAP-type C4-dicarboxylate transport system, small permease component</fullName>
    </submittedName>
</protein>
<keyword evidence="2" id="KW-0813">Transport</keyword>
<evidence type="ECO:0000256" key="2">
    <source>
        <dbReference type="ARBA" id="ARBA00022448"/>
    </source>
</evidence>
<keyword evidence="7 9" id="KW-0472">Membrane</keyword>
<dbReference type="GO" id="GO:0005886">
    <property type="term" value="C:plasma membrane"/>
    <property type="evidence" value="ECO:0007669"/>
    <property type="project" value="UniProtKB-SubCell"/>
</dbReference>
<dbReference type="STRING" id="1462526.BN990_00369"/>
<evidence type="ECO:0000256" key="3">
    <source>
        <dbReference type="ARBA" id="ARBA00022475"/>
    </source>
</evidence>
<feature type="transmembrane region" description="Helical" evidence="9">
    <location>
        <begin position="84"/>
        <end position="106"/>
    </location>
</feature>
<keyword evidence="6 9" id="KW-1133">Transmembrane helix</keyword>
<keyword evidence="4" id="KW-0997">Cell inner membrane</keyword>
<comment type="caution">
    <text evidence="11">The sequence shown here is derived from an EMBL/GenBank/DDBJ whole genome shotgun (WGS) entry which is preliminary data.</text>
</comment>
<comment type="subcellular location">
    <subcellularLocation>
        <location evidence="1">Cell inner membrane</location>
        <topology evidence="1">Multi-pass membrane protein</topology>
    </subcellularLocation>
</comment>
<dbReference type="EMBL" id="CCDP010000001">
    <property type="protein sequence ID" value="CDQ38102.1"/>
    <property type="molecule type" value="Genomic_DNA"/>
</dbReference>
<dbReference type="eggNOG" id="COG3090">
    <property type="taxonomic scope" value="Bacteria"/>
</dbReference>
<feature type="domain" description="Tripartite ATP-independent periplasmic transporters DctQ component" evidence="10">
    <location>
        <begin position="24"/>
        <end position="151"/>
    </location>
</feature>
<dbReference type="Proteomes" id="UP000028875">
    <property type="component" value="Unassembled WGS sequence"/>
</dbReference>
<evidence type="ECO:0000313" key="12">
    <source>
        <dbReference type="Proteomes" id="UP000028875"/>
    </source>
</evidence>
<evidence type="ECO:0000256" key="7">
    <source>
        <dbReference type="ARBA" id="ARBA00023136"/>
    </source>
</evidence>
<evidence type="ECO:0000256" key="8">
    <source>
        <dbReference type="ARBA" id="ARBA00038436"/>
    </source>
</evidence>
<dbReference type="PANTHER" id="PTHR35011:SF2">
    <property type="entry name" value="2,3-DIKETO-L-GULONATE TRAP TRANSPORTER SMALL PERMEASE PROTEIN YIAM"/>
    <property type="match status" value="1"/>
</dbReference>
<feature type="transmembrane region" description="Helical" evidence="9">
    <location>
        <begin position="12"/>
        <end position="34"/>
    </location>
</feature>
<organism evidence="11 12">
    <name type="scientific">Virgibacillus massiliensis</name>
    <dbReference type="NCBI Taxonomy" id="1462526"/>
    <lineage>
        <taxon>Bacteria</taxon>
        <taxon>Bacillati</taxon>
        <taxon>Bacillota</taxon>
        <taxon>Bacilli</taxon>
        <taxon>Bacillales</taxon>
        <taxon>Bacillaceae</taxon>
        <taxon>Virgibacillus</taxon>
    </lineage>
</organism>
<dbReference type="AlphaFoldDB" id="A0A024Q739"/>
<gene>
    <name evidence="11" type="ORF">BN990_00369</name>
</gene>
<dbReference type="GO" id="GO:0022857">
    <property type="term" value="F:transmembrane transporter activity"/>
    <property type="evidence" value="ECO:0007669"/>
    <property type="project" value="TreeGrafter"/>
</dbReference>
<feature type="transmembrane region" description="Helical" evidence="9">
    <location>
        <begin position="46"/>
        <end position="63"/>
    </location>
</feature>
<reference evidence="11 12" key="1">
    <citation type="submission" date="2014-03" db="EMBL/GenBank/DDBJ databases">
        <authorList>
            <person name="Urmite Genomes U."/>
        </authorList>
    </citation>
    <scope>NUCLEOTIDE SEQUENCE [LARGE SCALE GENOMIC DNA]</scope>
    <source>
        <strain evidence="11 12">Vm-5</strain>
    </source>
</reference>
<keyword evidence="12" id="KW-1185">Reference proteome</keyword>
<dbReference type="RefSeq" id="WP_021290024.1">
    <property type="nucleotide sequence ID" value="NZ_BNER01000001.1"/>
</dbReference>
<keyword evidence="3" id="KW-1003">Cell membrane</keyword>
<dbReference type="GO" id="GO:0015740">
    <property type="term" value="P:C4-dicarboxylate transport"/>
    <property type="evidence" value="ECO:0007669"/>
    <property type="project" value="TreeGrafter"/>
</dbReference>
<evidence type="ECO:0000256" key="5">
    <source>
        <dbReference type="ARBA" id="ARBA00022692"/>
    </source>
</evidence>
<evidence type="ECO:0000256" key="9">
    <source>
        <dbReference type="SAM" id="Phobius"/>
    </source>
</evidence>
<keyword evidence="5 9" id="KW-0812">Transmembrane</keyword>
<dbReference type="OrthoDB" id="9815614at2"/>
<evidence type="ECO:0000256" key="1">
    <source>
        <dbReference type="ARBA" id="ARBA00004429"/>
    </source>
</evidence>
<dbReference type="InterPro" id="IPR007387">
    <property type="entry name" value="TRAP_DctQ"/>
</dbReference>
<dbReference type="InterPro" id="IPR055348">
    <property type="entry name" value="DctQ"/>
</dbReference>
<sequence length="161" mass="18774">MKQLIRMLEKTQITIGLAFLTVFFLVIMLQIITRYIGISVIWTEEVANYSFIWAIFMGAAVMVNRREHFNFDLLQRKLKGKSRITLSIFNDLVLIAFNLAIFSLGIQVVIEFWNYTWATIPEMKMGYVWLSIPIMAGTMVIYSISHLINHIETWKTKGVME</sequence>
<reference evidence="12" key="2">
    <citation type="submission" date="2014-05" db="EMBL/GenBank/DDBJ databases">
        <title>Draft genome sequence of Virgibacillus massiliensis Vm-5.</title>
        <authorList>
            <person name="Khelaifia S."/>
            <person name="Croce O."/>
            <person name="Lagier J.C."/>
            <person name="Raoult D."/>
        </authorList>
    </citation>
    <scope>NUCLEOTIDE SEQUENCE [LARGE SCALE GENOMIC DNA]</scope>
    <source>
        <strain evidence="12">Vm-5</strain>
    </source>
</reference>
<feature type="transmembrane region" description="Helical" evidence="9">
    <location>
        <begin position="126"/>
        <end position="148"/>
    </location>
</feature>
<accession>A0A024Q739</accession>
<comment type="similarity">
    <text evidence="8">Belongs to the TRAP transporter small permease family.</text>
</comment>
<dbReference type="Pfam" id="PF04290">
    <property type="entry name" value="DctQ"/>
    <property type="match status" value="1"/>
</dbReference>
<dbReference type="PANTHER" id="PTHR35011">
    <property type="entry name" value="2,3-DIKETO-L-GULONATE TRAP TRANSPORTER SMALL PERMEASE PROTEIN YIAM"/>
    <property type="match status" value="1"/>
</dbReference>
<name>A0A024Q739_9BACI</name>
<proteinExistence type="inferred from homology"/>
<evidence type="ECO:0000313" key="11">
    <source>
        <dbReference type="EMBL" id="CDQ38102.1"/>
    </source>
</evidence>
<evidence type="ECO:0000259" key="10">
    <source>
        <dbReference type="Pfam" id="PF04290"/>
    </source>
</evidence>
<evidence type="ECO:0000256" key="4">
    <source>
        <dbReference type="ARBA" id="ARBA00022519"/>
    </source>
</evidence>